<protein>
    <submittedName>
        <fullName evidence="1">Uncharacterized protein</fullName>
    </submittedName>
</protein>
<sequence>MLSKLVDFEMLQQDDWVLCRIYRKSHLSSPTSNAAASDQEEEQFIQDTLLPILKSPPNHSTLRLESAPMFTSGILDQPVFNNGTNSSGHRRRKDY</sequence>
<keyword evidence="2" id="KW-1185">Reference proteome</keyword>
<gene>
    <name evidence="1" type="ORF">Patl1_16489</name>
</gene>
<proteinExistence type="predicted"/>
<dbReference type="Proteomes" id="UP001164250">
    <property type="component" value="Chromosome 6"/>
</dbReference>
<comment type="caution">
    <text evidence="1">The sequence shown here is derived from an EMBL/GenBank/DDBJ whole genome shotgun (WGS) entry which is preliminary data.</text>
</comment>
<name>A0ACC1B7U3_9ROSI</name>
<reference evidence="2" key="1">
    <citation type="journal article" date="2023" name="G3 (Bethesda)">
        <title>Genome assembly and association tests identify interacting loci associated with vigor, precocity, and sex in interspecific pistachio rootstocks.</title>
        <authorList>
            <person name="Palmer W."/>
            <person name="Jacygrad E."/>
            <person name="Sagayaradj S."/>
            <person name="Cavanaugh K."/>
            <person name="Han R."/>
            <person name="Bertier L."/>
            <person name="Beede B."/>
            <person name="Kafkas S."/>
            <person name="Golino D."/>
            <person name="Preece J."/>
            <person name="Michelmore R."/>
        </authorList>
    </citation>
    <scope>NUCLEOTIDE SEQUENCE [LARGE SCALE GENOMIC DNA]</scope>
</reference>
<organism evidence="1 2">
    <name type="scientific">Pistacia atlantica</name>
    <dbReference type="NCBI Taxonomy" id="434234"/>
    <lineage>
        <taxon>Eukaryota</taxon>
        <taxon>Viridiplantae</taxon>
        <taxon>Streptophyta</taxon>
        <taxon>Embryophyta</taxon>
        <taxon>Tracheophyta</taxon>
        <taxon>Spermatophyta</taxon>
        <taxon>Magnoliopsida</taxon>
        <taxon>eudicotyledons</taxon>
        <taxon>Gunneridae</taxon>
        <taxon>Pentapetalae</taxon>
        <taxon>rosids</taxon>
        <taxon>malvids</taxon>
        <taxon>Sapindales</taxon>
        <taxon>Anacardiaceae</taxon>
        <taxon>Pistacia</taxon>
    </lineage>
</organism>
<dbReference type="EMBL" id="CM047902">
    <property type="protein sequence ID" value="KAJ0094954.1"/>
    <property type="molecule type" value="Genomic_DNA"/>
</dbReference>
<evidence type="ECO:0000313" key="1">
    <source>
        <dbReference type="EMBL" id="KAJ0094954.1"/>
    </source>
</evidence>
<accession>A0ACC1B7U3</accession>
<evidence type="ECO:0000313" key="2">
    <source>
        <dbReference type="Proteomes" id="UP001164250"/>
    </source>
</evidence>